<evidence type="ECO:0000313" key="2">
    <source>
        <dbReference type="Proteomes" id="UP000053268"/>
    </source>
</evidence>
<dbReference type="EMBL" id="KQ459604">
    <property type="protein sequence ID" value="KPI92307.1"/>
    <property type="molecule type" value="Genomic_DNA"/>
</dbReference>
<evidence type="ECO:0000313" key="1">
    <source>
        <dbReference type="EMBL" id="KPI92307.1"/>
    </source>
</evidence>
<protein>
    <submittedName>
        <fullName evidence="1">Uncharacterized protein</fullName>
    </submittedName>
</protein>
<reference evidence="1 2" key="1">
    <citation type="journal article" date="2015" name="Nat. Commun.">
        <title>Outbred genome sequencing and CRISPR/Cas9 gene editing in butterflies.</title>
        <authorList>
            <person name="Li X."/>
            <person name="Fan D."/>
            <person name="Zhang W."/>
            <person name="Liu G."/>
            <person name="Zhang L."/>
            <person name="Zhao L."/>
            <person name="Fang X."/>
            <person name="Chen L."/>
            <person name="Dong Y."/>
            <person name="Chen Y."/>
            <person name="Ding Y."/>
            <person name="Zhao R."/>
            <person name="Feng M."/>
            <person name="Zhu Y."/>
            <person name="Feng Y."/>
            <person name="Jiang X."/>
            <person name="Zhu D."/>
            <person name="Xiang H."/>
            <person name="Feng X."/>
            <person name="Li S."/>
            <person name="Wang J."/>
            <person name="Zhang G."/>
            <person name="Kronforst M.R."/>
            <person name="Wang W."/>
        </authorList>
    </citation>
    <scope>NUCLEOTIDE SEQUENCE [LARGE SCALE GENOMIC DNA]</scope>
    <source>
        <strain evidence="1">Ya'a_city_454_Px</strain>
        <tissue evidence="1">Whole body</tissue>
    </source>
</reference>
<keyword evidence="2" id="KW-1185">Reference proteome</keyword>
<accession>A0A194PG81</accession>
<dbReference type="AlphaFoldDB" id="A0A194PG81"/>
<proteinExistence type="predicted"/>
<gene>
    <name evidence="1" type="ORF">RR46_13528</name>
</gene>
<sequence length="68" mass="7300">MNKRVCVPGAGDASAAPTDELNTTSVSIALAGSVHRSVPRTKFTKQSVQPKFSVTHSPIYNKVPCPYR</sequence>
<name>A0A194PG81_PAPXU</name>
<dbReference type="Proteomes" id="UP000053268">
    <property type="component" value="Unassembled WGS sequence"/>
</dbReference>
<organism evidence="1 2">
    <name type="scientific">Papilio xuthus</name>
    <name type="common">Asian swallowtail butterfly</name>
    <dbReference type="NCBI Taxonomy" id="66420"/>
    <lineage>
        <taxon>Eukaryota</taxon>
        <taxon>Metazoa</taxon>
        <taxon>Ecdysozoa</taxon>
        <taxon>Arthropoda</taxon>
        <taxon>Hexapoda</taxon>
        <taxon>Insecta</taxon>
        <taxon>Pterygota</taxon>
        <taxon>Neoptera</taxon>
        <taxon>Endopterygota</taxon>
        <taxon>Lepidoptera</taxon>
        <taxon>Glossata</taxon>
        <taxon>Ditrysia</taxon>
        <taxon>Papilionoidea</taxon>
        <taxon>Papilionidae</taxon>
        <taxon>Papilioninae</taxon>
        <taxon>Papilio</taxon>
    </lineage>
</organism>